<protein>
    <recommendedName>
        <fullName evidence="3">CopG family transcriptional regulator</fullName>
    </recommendedName>
</protein>
<evidence type="ECO:0008006" key="3">
    <source>
        <dbReference type="Google" id="ProtNLM"/>
    </source>
</evidence>
<name>A0A538TC90_UNCEI</name>
<accession>A0A538TC90</accession>
<dbReference type="SUPFAM" id="SSF47598">
    <property type="entry name" value="Ribbon-helix-helix"/>
    <property type="match status" value="1"/>
</dbReference>
<dbReference type="AlphaFoldDB" id="A0A538TC90"/>
<sequence>MKRTTLLLDPAIYAELKRRAAVEGRTLTDVVEHLLRLGIQSGGSGRRGRMQLPSYDLGPFLVSPADTGTLASLEERAREAEEA</sequence>
<proteinExistence type="predicted"/>
<dbReference type="EMBL" id="VBOY01000182">
    <property type="protein sequence ID" value="TMQ61275.1"/>
    <property type="molecule type" value="Genomic_DNA"/>
</dbReference>
<dbReference type="GO" id="GO:0006355">
    <property type="term" value="P:regulation of DNA-templated transcription"/>
    <property type="evidence" value="ECO:0007669"/>
    <property type="project" value="InterPro"/>
</dbReference>
<organism evidence="1 2">
    <name type="scientific">Eiseniibacteriota bacterium</name>
    <dbReference type="NCBI Taxonomy" id="2212470"/>
    <lineage>
        <taxon>Bacteria</taxon>
        <taxon>Candidatus Eiseniibacteriota</taxon>
    </lineage>
</organism>
<dbReference type="InterPro" id="IPR010985">
    <property type="entry name" value="Ribbon_hlx_hlx"/>
</dbReference>
<dbReference type="Proteomes" id="UP000316609">
    <property type="component" value="Unassembled WGS sequence"/>
</dbReference>
<comment type="caution">
    <text evidence="1">The sequence shown here is derived from an EMBL/GenBank/DDBJ whole genome shotgun (WGS) entry which is preliminary data.</text>
</comment>
<reference evidence="1 2" key="1">
    <citation type="journal article" date="2019" name="Nat. Microbiol.">
        <title>Mediterranean grassland soil C-N compound turnover is dependent on rainfall and depth, and is mediated by genomically divergent microorganisms.</title>
        <authorList>
            <person name="Diamond S."/>
            <person name="Andeer P.F."/>
            <person name="Li Z."/>
            <person name="Crits-Christoph A."/>
            <person name="Burstein D."/>
            <person name="Anantharaman K."/>
            <person name="Lane K.R."/>
            <person name="Thomas B.C."/>
            <person name="Pan C."/>
            <person name="Northen T.R."/>
            <person name="Banfield J.F."/>
        </authorList>
    </citation>
    <scope>NUCLEOTIDE SEQUENCE [LARGE SCALE GENOMIC DNA]</scope>
    <source>
        <strain evidence="1">WS_8</strain>
    </source>
</reference>
<gene>
    <name evidence="1" type="ORF">E6K78_12960</name>
</gene>
<evidence type="ECO:0000313" key="1">
    <source>
        <dbReference type="EMBL" id="TMQ61275.1"/>
    </source>
</evidence>
<evidence type="ECO:0000313" key="2">
    <source>
        <dbReference type="Proteomes" id="UP000316609"/>
    </source>
</evidence>